<sequence>MMHSLTRHGIIRDRAEYFFLYCIKPKRLSRSHDLRHGKIEVTILSPAPVPVLPAEIAARPAERRVFLMLQGPHGPFFDRLAKLLRDAGAVVWRAGFNAGDEFFWTDPAHFIRHTGTPEEWPAHLDRIIAQKGVTDIVLYGDVRPIHASAREAALRFGIVLHVFEEGYLRPFWITYERGGSNGHSALMGIPLREMRNAMRGRAGDQMTRPPARWGDMRQHKFYGALYHFFVLIANRQYKGYRTHRQIGVFQEFRLNFRRLLMTPIDMLAQRREASTVRGGGFPYVLVLMQLEHDSNFVAHSEFARMSEFTDQVLEEFARSAPRHHRIVFKAHPLEDGRGGIRPAIIRKAHELGISSRVHYVRGGKLAQLLNQARATVTVNSTSAQQALWRGLPVKAMGRAVFDKPGLVSDQQLAEFFDDPKPPHAWAYRFYRDFLLESSQVPGGFYSKRSRDHALRIVVDMMLAAEDPYEALVAGRGKYRQQLETYTE</sequence>
<protein>
    <submittedName>
        <fullName evidence="1">Capsular polysaccharide export protein</fullName>
    </submittedName>
</protein>
<evidence type="ECO:0000313" key="1">
    <source>
        <dbReference type="EMBL" id="SMO50571.1"/>
    </source>
</evidence>
<dbReference type="Proteomes" id="UP000319014">
    <property type="component" value="Unassembled WGS sequence"/>
</dbReference>
<dbReference type="GO" id="GO:0015774">
    <property type="term" value="P:polysaccharide transport"/>
    <property type="evidence" value="ECO:0007669"/>
    <property type="project" value="InterPro"/>
</dbReference>
<dbReference type="AlphaFoldDB" id="A0A521BVD4"/>
<organism evidence="1 2">
    <name type="scientific">Paracoccus laeviglucosivorans</name>
    <dbReference type="NCBI Taxonomy" id="1197861"/>
    <lineage>
        <taxon>Bacteria</taxon>
        <taxon>Pseudomonadati</taxon>
        <taxon>Pseudomonadota</taxon>
        <taxon>Alphaproteobacteria</taxon>
        <taxon>Rhodobacterales</taxon>
        <taxon>Paracoccaceae</taxon>
        <taxon>Paracoccus</taxon>
    </lineage>
</organism>
<keyword evidence="2" id="KW-1185">Reference proteome</keyword>
<reference evidence="1 2" key="1">
    <citation type="submission" date="2017-05" db="EMBL/GenBank/DDBJ databases">
        <authorList>
            <person name="Varghese N."/>
            <person name="Submissions S."/>
        </authorList>
    </citation>
    <scope>NUCLEOTIDE SEQUENCE [LARGE SCALE GENOMIC DNA]</scope>
    <source>
        <strain evidence="1 2">DSM 100094</strain>
    </source>
</reference>
<dbReference type="EMBL" id="FXTK01000003">
    <property type="protein sequence ID" value="SMO50571.1"/>
    <property type="molecule type" value="Genomic_DNA"/>
</dbReference>
<dbReference type="Pfam" id="PF05159">
    <property type="entry name" value="Capsule_synth"/>
    <property type="match status" value="1"/>
</dbReference>
<dbReference type="GO" id="GO:0000271">
    <property type="term" value="P:polysaccharide biosynthetic process"/>
    <property type="evidence" value="ECO:0007669"/>
    <property type="project" value="InterPro"/>
</dbReference>
<dbReference type="InterPro" id="IPR007833">
    <property type="entry name" value="Capsule_polysaccharide_synth"/>
</dbReference>
<name>A0A521BVD4_9RHOB</name>
<evidence type="ECO:0000313" key="2">
    <source>
        <dbReference type="Proteomes" id="UP000319014"/>
    </source>
</evidence>
<gene>
    <name evidence="1" type="ORF">SAMN06265221_103124</name>
</gene>
<accession>A0A521BVD4</accession>
<proteinExistence type="predicted"/>